<dbReference type="GO" id="GO:0071456">
    <property type="term" value="P:cellular response to hypoxia"/>
    <property type="evidence" value="ECO:0007669"/>
    <property type="project" value="TreeGrafter"/>
</dbReference>
<name>A0A7J5YF80_DISMA</name>
<dbReference type="PANTHER" id="PTHR23043">
    <property type="entry name" value="HYPOXIA-INDUCIBLE FACTOR 1 ALPHA"/>
    <property type="match status" value="1"/>
</dbReference>
<evidence type="ECO:0008006" key="6">
    <source>
        <dbReference type="Google" id="ProtNLM"/>
    </source>
</evidence>
<dbReference type="GO" id="GO:0000981">
    <property type="term" value="F:DNA-binding transcription factor activity, RNA polymerase II-specific"/>
    <property type="evidence" value="ECO:0007669"/>
    <property type="project" value="TreeGrafter"/>
</dbReference>
<keyword evidence="3" id="KW-0539">Nucleus</keyword>
<dbReference type="GO" id="GO:0000977">
    <property type="term" value="F:RNA polymerase II transcription regulatory region sequence-specific DNA binding"/>
    <property type="evidence" value="ECO:0007669"/>
    <property type="project" value="TreeGrafter"/>
</dbReference>
<dbReference type="AlphaFoldDB" id="A0A7J5YF80"/>
<dbReference type="Gene3D" id="3.30.450.20">
    <property type="entry name" value="PAS domain"/>
    <property type="match status" value="1"/>
</dbReference>
<feature type="non-terminal residue" evidence="4">
    <location>
        <position position="1"/>
    </location>
</feature>
<evidence type="ECO:0000256" key="3">
    <source>
        <dbReference type="ARBA" id="ARBA00023242"/>
    </source>
</evidence>
<evidence type="ECO:0000313" key="4">
    <source>
        <dbReference type="EMBL" id="KAF3847399.1"/>
    </source>
</evidence>
<accession>A0A7J5YF80</accession>
<dbReference type="EMBL" id="JAAKFY010000013">
    <property type="protein sequence ID" value="KAF3847399.1"/>
    <property type="molecule type" value="Genomic_DNA"/>
</dbReference>
<evidence type="ECO:0000256" key="2">
    <source>
        <dbReference type="ARBA" id="ARBA00023163"/>
    </source>
</evidence>
<keyword evidence="1" id="KW-0805">Transcription regulation</keyword>
<keyword evidence="2" id="KW-0804">Transcription</keyword>
<dbReference type="OrthoDB" id="6021714at2759"/>
<sequence length="124" mass="13949">MDAFYPQALGGFIMVMTEEGELIYLTESVSRHIGLTQKPLAEQPSERNFFLRVKSTLTSRGRTVNIKSAAWKVIHCRVTSVSWGGLHVAPCRQSDDSAVVEFPLDTCTFLTRHSMDLRFTHCEG</sequence>
<dbReference type="PANTHER" id="PTHR23043:SF34">
    <property type="entry name" value="HYPOXIA-INDUCIBLE FACTOR 1 SUBUNIT ALPHA,-LIKE"/>
    <property type="match status" value="1"/>
</dbReference>
<organism evidence="4 5">
    <name type="scientific">Dissostichus mawsoni</name>
    <name type="common">Antarctic cod</name>
    <dbReference type="NCBI Taxonomy" id="36200"/>
    <lineage>
        <taxon>Eukaryota</taxon>
        <taxon>Metazoa</taxon>
        <taxon>Chordata</taxon>
        <taxon>Craniata</taxon>
        <taxon>Vertebrata</taxon>
        <taxon>Euteleostomi</taxon>
        <taxon>Actinopterygii</taxon>
        <taxon>Neopterygii</taxon>
        <taxon>Teleostei</taxon>
        <taxon>Neoteleostei</taxon>
        <taxon>Acanthomorphata</taxon>
        <taxon>Eupercaria</taxon>
        <taxon>Perciformes</taxon>
        <taxon>Notothenioidei</taxon>
        <taxon>Nototheniidae</taxon>
        <taxon>Dissostichus</taxon>
    </lineage>
</organism>
<evidence type="ECO:0000256" key="1">
    <source>
        <dbReference type="ARBA" id="ARBA00023015"/>
    </source>
</evidence>
<comment type="caution">
    <text evidence="4">The sequence shown here is derived from an EMBL/GenBank/DDBJ whole genome shotgun (WGS) entry which is preliminary data.</text>
</comment>
<gene>
    <name evidence="4" type="ORF">F7725_020427</name>
</gene>
<reference evidence="4 5" key="1">
    <citation type="submission" date="2020-03" db="EMBL/GenBank/DDBJ databases">
        <title>Dissostichus mawsoni Genome sequencing and assembly.</title>
        <authorList>
            <person name="Park H."/>
        </authorList>
    </citation>
    <scope>NUCLEOTIDE SEQUENCE [LARGE SCALE GENOMIC DNA]</scope>
    <source>
        <strain evidence="4">DM0001</strain>
        <tissue evidence="4">Muscle</tissue>
    </source>
</reference>
<protein>
    <recommendedName>
        <fullName evidence="6">PAS domain-containing protein</fullName>
    </recommendedName>
</protein>
<dbReference type="Proteomes" id="UP000518266">
    <property type="component" value="Unassembled WGS sequence"/>
</dbReference>
<keyword evidence="5" id="KW-1185">Reference proteome</keyword>
<evidence type="ECO:0000313" key="5">
    <source>
        <dbReference type="Proteomes" id="UP000518266"/>
    </source>
</evidence>
<proteinExistence type="predicted"/>